<sequence>MKSCATKLPIQIDFVAEVTQPSSGGETGPPPPGSHRRARGPMVNRNALNATASHSDAVAL</sequence>
<evidence type="ECO:0000256" key="1">
    <source>
        <dbReference type="SAM" id="MobiDB-lite"/>
    </source>
</evidence>
<comment type="caution">
    <text evidence="2">The sequence shown here is derived from an EMBL/GenBank/DDBJ whole genome shotgun (WGS) entry which is preliminary data.</text>
</comment>
<name>A0A4Z2F1B8_9TELE</name>
<dbReference type="EMBL" id="SRLO01001936">
    <property type="protein sequence ID" value="TNN34561.1"/>
    <property type="molecule type" value="Genomic_DNA"/>
</dbReference>
<evidence type="ECO:0000313" key="3">
    <source>
        <dbReference type="Proteomes" id="UP000314294"/>
    </source>
</evidence>
<reference evidence="2 3" key="1">
    <citation type="submission" date="2019-03" db="EMBL/GenBank/DDBJ databases">
        <title>First draft genome of Liparis tanakae, snailfish: a comprehensive survey of snailfish specific genes.</title>
        <authorList>
            <person name="Kim W."/>
            <person name="Song I."/>
            <person name="Jeong J.-H."/>
            <person name="Kim D."/>
            <person name="Kim S."/>
            <person name="Ryu S."/>
            <person name="Song J.Y."/>
            <person name="Lee S.K."/>
        </authorList>
    </citation>
    <scope>NUCLEOTIDE SEQUENCE [LARGE SCALE GENOMIC DNA]</scope>
    <source>
        <tissue evidence="2">Muscle</tissue>
    </source>
</reference>
<accession>A0A4Z2F1B8</accession>
<dbReference type="AlphaFoldDB" id="A0A4Z2F1B8"/>
<gene>
    <name evidence="2" type="ORF">EYF80_055275</name>
</gene>
<proteinExistence type="predicted"/>
<feature type="region of interest" description="Disordered" evidence="1">
    <location>
        <begin position="17"/>
        <end position="60"/>
    </location>
</feature>
<organism evidence="2 3">
    <name type="scientific">Liparis tanakae</name>
    <name type="common">Tanaka's snailfish</name>
    <dbReference type="NCBI Taxonomy" id="230148"/>
    <lineage>
        <taxon>Eukaryota</taxon>
        <taxon>Metazoa</taxon>
        <taxon>Chordata</taxon>
        <taxon>Craniata</taxon>
        <taxon>Vertebrata</taxon>
        <taxon>Euteleostomi</taxon>
        <taxon>Actinopterygii</taxon>
        <taxon>Neopterygii</taxon>
        <taxon>Teleostei</taxon>
        <taxon>Neoteleostei</taxon>
        <taxon>Acanthomorphata</taxon>
        <taxon>Eupercaria</taxon>
        <taxon>Perciformes</taxon>
        <taxon>Cottioidei</taxon>
        <taxon>Cottales</taxon>
        <taxon>Liparidae</taxon>
        <taxon>Liparis</taxon>
    </lineage>
</organism>
<protein>
    <submittedName>
        <fullName evidence="2">Uncharacterized protein</fullName>
    </submittedName>
</protein>
<keyword evidence="3" id="KW-1185">Reference proteome</keyword>
<dbReference type="Proteomes" id="UP000314294">
    <property type="component" value="Unassembled WGS sequence"/>
</dbReference>
<evidence type="ECO:0000313" key="2">
    <source>
        <dbReference type="EMBL" id="TNN34561.1"/>
    </source>
</evidence>